<evidence type="ECO:0000313" key="8">
    <source>
        <dbReference type="EMBL" id="UTO55538.1"/>
    </source>
</evidence>
<evidence type="ECO:0000313" key="11">
    <source>
        <dbReference type="Proteomes" id="UP001059985"/>
    </source>
</evidence>
<name>A0A9Q9BVA0_9RICK</name>
<dbReference type="InterPro" id="IPR014721">
    <property type="entry name" value="Ribsml_uS5_D2-typ_fold_subgr"/>
</dbReference>
<dbReference type="PANTHER" id="PTHR33992:SF1">
    <property type="entry name" value="RIBONUCLEASE P PROTEIN COMPONENT"/>
    <property type="match status" value="1"/>
</dbReference>
<keyword evidence="2 6" id="KW-0540">Nuclease</keyword>
<dbReference type="EMBL" id="CP089286">
    <property type="protein sequence ID" value="UTO55538.1"/>
    <property type="molecule type" value="Genomic_DNA"/>
</dbReference>
<dbReference type="HAMAP" id="MF_00227">
    <property type="entry name" value="RNase_P"/>
    <property type="match status" value="1"/>
</dbReference>
<dbReference type="RefSeq" id="WP_254815633.1">
    <property type="nucleotide sequence ID" value="NZ_CP089285.1"/>
</dbReference>
<protein>
    <recommendedName>
        <fullName evidence="6 7">Ribonuclease P protein component</fullName>
        <shortName evidence="6">RNase P protein</shortName>
        <shortName evidence="6">RNaseP protein</shortName>
        <ecNumber evidence="6 7">3.1.26.5</ecNumber>
    </recommendedName>
    <alternativeName>
        <fullName evidence="6">Protein C5</fullName>
    </alternativeName>
</protein>
<dbReference type="Proteomes" id="UP001059985">
    <property type="component" value="Chromosome"/>
</dbReference>
<dbReference type="GO" id="GO:0030677">
    <property type="term" value="C:ribonuclease P complex"/>
    <property type="evidence" value="ECO:0007669"/>
    <property type="project" value="TreeGrafter"/>
</dbReference>
<evidence type="ECO:0000313" key="10">
    <source>
        <dbReference type="Proteomes" id="UP001059822"/>
    </source>
</evidence>
<reference evidence="8" key="1">
    <citation type="journal article" date="2022" name="Microorganisms">
        <title>Assembly and Comparison of Ca. Neoehrlichia mikurensis Genomes.</title>
        <authorList>
            <person name="Azagi T."/>
            <person name="Dirks R.P."/>
            <person name="Yebra-Pimentel E.S."/>
            <person name="Schaap P.J."/>
            <person name="Koehorst J.J."/>
            <person name="Esser H.J."/>
            <person name="Sprong H."/>
        </authorList>
    </citation>
    <scope>NUCLEOTIDE SEQUENCE</scope>
    <source>
        <strain evidence="9">18-2804</strain>
        <strain evidence="8">18-2837</strain>
    </source>
</reference>
<dbReference type="InterPro" id="IPR020568">
    <property type="entry name" value="Ribosomal_Su5_D2-typ_SF"/>
</dbReference>
<keyword evidence="5 6" id="KW-0694">RNA-binding</keyword>
<dbReference type="EC" id="3.1.26.5" evidence="6 7"/>
<evidence type="ECO:0000256" key="1">
    <source>
        <dbReference type="ARBA" id="ARBA00022694"/>
    </source>
</evidence>
<dbReference type="Proteomes" id="UP001059822">
    <property type="component" value="Chromosome"/>
</dbReference>
<evidence type="ECO:0000256" key="3">
    <source>
        <dbReference type="ARBA" id="ARBA00022759"/>
    </source>
</evidence>
<dbReference type="Pfam" id="PF00825">
    <property type="entry name" value="Ribonuclease_P"/>
    <property type="match status" value="1"/>
</dbReference>
<dbReference type="GO" id="GO:0042781">
    <property type="term" value="F:3'-tRNA processing endoribonuclease activity"/>
    <property type="evidence" value="ECO:0007669"/>
    <property type="project" value="TreeGrafter"/>
</dbReference>
<dbReference type="SUPFAM" id="SSF54211">
    <property type="entry name" value="Ribosomal protein S5 domain 2-like"/>
    <property type="match status" value="1"/>
</dbReference>
<comment type="similarity">
    <text evidence="6">Belongs to the RnpA family.</text>
</comment>
<dbReference type="NCBIfam" id="TIGR00188">
    <property type="entry name" value="rnpA"/>
    <property type="match status" value="1"/>
</dbReference>
<comment type="catalytic activity">
    <reaction evidence="6">
        <text>Endonucleolytic cleavage of RNA, removing 5'-extranucleotides from tRNA precursor.</text>
        <dbReference type="EC" id="3.1.26.5"/>
    </reaction>
</comment>
<comment type="function">
    <text evidence="6">RNaseP catalyzes the removal of the 5'-leader sequence from pre-tRNA to produce the mature 5'-terminus. It can also cleave other RNA substrates such as 4.5S RNA. The protein component plays an auxiliary but essential role in vivo by binding to the 5'-leader sequence and broadening the substrate specificity of the ribozyme.</text>
</comment>
<dbReference type="GO" id="GO:0000049">
    <property type="term" value="F:tRNA binding"/>
    <property type="evidence" value="ECO:0007669"/>
    <property type="project" value="UniProtKB-UniRule"/>
</dbReference>
<dbReference type="AlphaFoldDB" id="A0A9Q9BVA0"/>
<evidence type="ECO:0000256" key="4">
    <source>
        <dbReference type="ARBA" id="ARBA00022801"/>
    </source>
</evidence>
<evidence type="ECO:0000256" key="7">
    <source>
        <dbReference type="NCBIfam" id="TIGR00188"/>
    </source>
</evidence>
<evidence type="ECO:0000256" key="5">
    <source>
        <dbReference type="ARBA" id="ARBA00022884"/>
    </source>
</evidence>
<sequence length="124" mass="14194">MRLKGLVTLKKRREFVLARSCGVSAGKFGLFLQAIKESSLHNNNNNNNVVRVGFTVSKKIGNAVVRNKVKRRFRVLAQDVLVKHGNKNFYYVLIGSNYVSQIDFKKLRMGLVYCLKKLSLYNNK</sequence>
<accession>A0A9Q9BVA0</accession>
<dbReference type="EMBL" id="CP089285">
    <property type="protein sequence ID" value="UTO56459.1"/>
    <property type="molecule type" value="Genomic_DNA"/>
</dbReference>
<dbReference type="GO" id="GO:0001682">
    <property type="term" value="P:tRNA 5'-leader removal"/>
    <property type="evidence" value="ECO:0007669"/>
    <property type="project" value="UniProtKB-UniRule"/>
</dbReference>
<organism evidence="8 10">
    <name type="scientific">Neoehrlichia mikurensis</name>
    <dbReference type="NCBI Taxonomy" id="89586"/>
    <lineage>
        <taxon>Bacteria</taxon>
        <taxon>Pseudomonadati</taxon>
        <taxon>Pseudomonadota</taxon>
        <taxon>Alphaproteobacteria</taxon>
        <taxon>Rickettsiales</taxon>
        <taxon>Anaplasmataceae</taxon>
        <taxon>Candidatus Neoehrlichia</taxon>
    </lineage>
</organism>
<dbReference type="InterPro" id="IPR000100">
    <property type="entry name" value="RNase_P"/>
</dbReference>
<keyword evidence="11" id="KW-1185">Reference proteome</keyword>
<gene>
    <name evidence="6 8" type="primary">rnpA</name>
    <name evidence="9" type="ORF">LUA81_00360</name>
    <name evidence="8" type="ORF">LUA82_00360</name>
</gene>
<evidence type="ECO:0000313" key="9">
    <source>
        <dbReference type="EMBL" id="UTO56459.1"/>
    </source>
</evidence>
<comment type="subunit">
    <text evidence="6">Consists of a catalytic RNA component (M1 or rnpB) and a protein subunit.</text>
</comment>
<dbReference type="Gene3D" id="3.30.230.10">
    <property type="match status" value="1"/>
</dbReference>
<keyword evidence="1 6" id="KW-0819">tRNA processing</keyword>
<evidence type="ECO:0000256" key="6">
    <source>
        <dbReference type="HAMAP-Rule" id="MF_00227"/>
    </source>
</evidence>
<dbReference type="GO" id="GO:0004526">
    <property type="term" value="F:ribonuclease P activity"/>
    <property type="evidence" value="ECO:0007669"/>
    <property type="project" value="UniProtKB-UniRule"/>
</dbReference>
<keyword evidence="4 6" id="KW-0378">Hydrolase</keyword>
<keyword evidence="3 6" id="KW-0255">Endonuclease</keyword>
<proteinExistence type="inferred from homology"/>
<dbReference type="PANTHER" id="PTHR33992">
    <property type="entry name" value="RIBONUCLEASE P PROTEIN COMPONENT"/>
    <property type="match status" value="1"/>
</dbReference>
<evidence type="ECO:0000256" key="2">
    <source>
        <dbReference type="ARBA" id="ARBA00022722"/>
    </source>
</evidence>